<evidence type="ECO:0000256" key="5">
    <source>
        <dbReference type="ARBA" id="ARBA00022989"/>
    </source>
</evidence>
<dbReference type="PANTHER" id="PTHR35578:SF6">
    <property type="entry name" value="PROLINE-RICH TRANSMEMBRANE PROTEIN 4"/>
    <property type="match status" value="1"/>
</dbReference>
<gene>
    <name evidence="11" type="primary">PRRT4</name>
</gene>
<feature type="region of interest" description="Disordered" evidence="7">
    <location>
        <begin position="917"/>
        <end position="952"/>
    </location>
</feature>
<feature type="transmembrane region" description="Helical" evidence="8">
    <location>
        <begin position="647"/>
        <end position="666"/>
    </location>
</feature>
<evidence type="ECO:0000256" key="2">
    <source>
        <dbReference type="ARBA" id="ARBA00022553"/>
    </source>
</evidence>
<organism evidence="11 12">
    <name type="scientific">Bos mutus grunniens</name>
    <name type="common">Wild yak</name>
    <name type="synonym">Bos grunniens</name>
    <dbReference type="NCBI Taxonomy" id="30521"/>
    <lineage>
        <taxon>Eukaryota</taxon>
        <taxon>Metazoa</taxon>
        <taxon>Chordata</taxon>
        <taxon>Craniata</taxon>
        <taxon>Vertebrata</taxon>
        <taxon>Euteleostomi</taxon>
        <taxon>Mammalia</taxon>
        <taxon>Eutheria</taxon>
        <taxon>Laurasiatheria</taxon>
        <taxon>Artiodactyla</taxon>
        <taxon>Ruminantia</taxon>
        <taxon>Pecora</taxon>
        <taxon>Bovidae</taxon>
        <taxon>Bovinae</taxon>
        <taxon>Bos</taxon>
    </lineage>
</organism>
<feature type="region of interest" description="Disordered" evidence="7">
    <location>
        <begin position="293"/>
        <end position="313"/>
    </location>
</feature>
<evidence type="ECO:0000256" key="9">
    <source>
        <dbReference type="SAM" id="SignalP"/>
    </source>
</evidence>
<evidence type="ECO:0000313" key="11">
    <source>
        <dbReference type="Ensembl" id="ENSBGRP00000036746.1"/>
    </source>
</evidence>
<evidence type="ECO:0000313" key="12">
    <source>
        <dbReference type="Proteomes" id="UP000694520"/>
    </source>
</evidence>
<feature type="transmembrane region" description="Helical" evidence="8">
    <location>
        <begin position="366"/>
        <end position="387"/>
    </location>
</feature>
<evidence type="ECO:0000256" key="6">
    <source>
        <dbReference type="ARBA" id="ARBA00023136"/>
    </source>
</evidence>
<dbReference type="Proteomes" id="UP000694520">
    <property type="component" value="Chromosome 4"/>
</dbReference>
<feature type="compositionally biased region" description="Low complexity" evidence="7">
    <location>
        <begin position="989"/>
        <end position="1000"/>
    </location>
</feature>
<feature type="transmembrane region" description="Helical" evidence="8">
    <location>
        <begin position="614"/>
        <end position="635"/>
    </location>
</feature>
<evidence type="ECO:0000256" key="8">
    <source>
        <dbReference type="SAM" id="Phobius"/>
    </source>
</evidence>
<feature type="transmembrane region" description="Helical" evidence="8">
    <location>
        <begin position="467"/>
        <end position="486"/>
    </location>
</feature>
<evidence type="ECO:0000256" key="3">
    <source>
        <dbReference type="ARBA" id="ARBA00022692"/>
    </source>
</evidence>
<dbReference type="InterPro" id="IPR059081">
    <property type="entry name" value="PRRT3-4"/>
</dbReference>
<name>A0A8B9YK40_BOSMU</name>
<reference evidence="11" key="3">
    <citation type="submission" date="2025-09" db="UniProtKB">
        <authorList>
            <consortium name="Ensembl"/>
        </authorList>
    </citation>
    <scope>IDENTIFICATION</scope>
</reference>
<feature type="region of interest" description="Disordered" evidence="7">
    <location>
        <begin position="988"/>
        <end position="1018"/>
    </location>
</feature>
<feature type="signal peptide" evidence="9">
    <location>
        <begin position="1"/>
        <end position="18"/>
    </location>
</feature>
<comment type="subcellular location">
    <subcellularLocation>
        <location evidence="1">Membrane</location>
        <topology evidence="1">Multi-pass membrane protein</topology>
    </subcellularLocation>
</comment>
<protein>
    <submittedName>
        <fullName evidence="11">Proline rich transmembrane protein 4</fullName>
    </submittedName>
</protein>
<keyword evidence="2" id="KW-0597">Phosphoprotein</keyword>
<evidence type="ECO:0000259" key="10">
    <source>
        <dbReference type="Pfam" id="PF25987"/>
    </source>
</evidence>
<keyword evidence="12" id="KW-1185">Reference proteome</keyword>
<reference evidence="11" key="1">
    <citation type="submission" date="2019-05" db="EMBL/GenBank/DDBJ databases">
        <authorList>
            <person name="Zhang S."/>
            <person name="Liu J."/>
        </authorList>
    </citation>
    <scope>NUCLEOTIDE SEQUENCE [LARGE SCALE GENOMIC DNA]</scope>
</reference>
<dbReference type="AlphaFoldDB" id="A0A8B9YK40"/>
<dbReference type="Pfam" id="PF25987">
    <property type="entry name" value="PRRT3"/>
    <property type="match status" value="2"/>
</dbReference>
<evidence type="ECO:0000256" key="4">
    <source>
        <dbReference type="ARBA" id="ARBA00022729"/>
    </source>
</evidence>
<dbReference type="InterPro" id="IPR052836">
    <property type="entry name" value="PRRT_domain-containing"/>
</dbReference>
<dbReference type="GeneTree" id="ENSGT00730000111591"/>
<feature type="region of interest" description="Disordered" evidence="7">
    <location>
        <begin position="228"/>
        <end position="279"/>
    </location>
</feature>
<evidence type="ECO:0000256" key="1">
    <source>
        <dbReference type="ARBA" id="ARBA00004141"/>
    </source>
</evidence>
<proteinExistence type="predicted"/>
<dbReference type="PANTHER" id="PTHR35578">
    <property type="entry name" value="PROLINE-RICH TRANSMEMBRANE PROTEIN 4-RELATED"/>
    <property type="match status" value="1"/>
</dbReference>
<keyword evidence="3 8" id="KW-0812">Transmembrane</keyword>
<evidence type="ECO:0000256" key="7">
    <source>
        <dbReference type="SAM" id="MobiDB-lite"/>
    </source>
</evidence>
<feature type="domain" description="Proline-rich transmembrane protein 3/4" evidence="10">
    <location>
        <begin position="349"/>
        <end position="474"/>
    </location>
</feature>
<keyword evidence="5 8" id="KW-1133">Transmembrane helix</keyword>
<reference evidence="11" key="2">
    <citation type="submission" date="2025-08" db="UniProtKB">
        <authorList>
            <consortium name="Ensembl"/>
        </authorList>
    </citation>
    <scope>IDENTIFICATION</scope>
</reference>
<sequence length="1048" mass="107302">MAGYGYLGLGLFCWVLLAVPVGPQPASSVPGAPLTTLNPPPQSEASMLSLNLGLNFKFHLRGPAAVWGNPVTETQALSPRPSREPKEEAASGLRTDPLWELLVGSLGNSPPEWGSAEGSSTSWASSPALESASLLSRPADGPTAPYRPGMGTVTWNTALTATAPPSSAPRLRQSELELKFDVALRAGAAPTLGHRTLPLLPSLRASLAEIAGRLGPFGFFGTTVSPLRNLSGPSPPGPITSPGSASGVSDSPGFFGTTLSPPPSPQERKLPSPRPLDPAASLSSALIATASLESTTPTSGLDDPSPASLGNLSVQPECGPGSCSIRELPEPEGQPPAAPLPLFFLTLEADWAEAKARWGLAWEAHVYGVGALFGLVALLALLALALLPWRCPPGAPCLALLDMLLLSAGTTRAFPLFYDAYGHRDRLPALAWLLLQDLPLPCLAAGLGLACLLLARPRPPRCPAGLAALLLLGLGLAAAAALGSAAHRPLRALRLASRGLHASSPPSFPGSCWRSPAWGPAAAGRSAPGAAGFKGATPLPQARSPFGPRESWRRAAHGPGGGHLWAAERSSAGLRGAARPGLRRPTWPGGALALVGLPAWPAPRRGGRRAPVGLAALLLLGLGLAAAAALGSAAHRPLRALRLASRGLHAFLAALLSGLLLALSCLGGRRRRAGAPLGAAGFKGATPLPQARSPFGPRESWRRAARTAPVAGTFGLLSGALQGYEVLHALGYGGQPGLEGPWPWWAFQLGLRLGEVGVALPLALLGLYPALCSPRVPPRCWAKLFRLSPGHAAPLLPGGWVTGAPDKKPLGSAIARGDAELLQLCALAGPGPDLLLQGGGCRSFDGAAAHPAPSPASSPCSDDTVDFRPPSPINLRRSIEEALCSEALLAPGLFQVPAFGEALPSLGVYRTASLGAQTGVGPIGRSGEAPGSPAPRELPSPGTWPAGSSASSGSLCGLSRDSSSVLLCSSPDRAPRCPLVCVLSPPRPSGSSPSLPASGSYQALSPPSRDSPEPAPELQAEEALLQEQFLDACRQIDELSMGSDTIDL</sequence>
<accession>A0A8B9YK40</accession>
<feature type="chain" id="PRO_5034153098" evidence="9">
    <location>
        <begin position="19"/>
        <end position="1048"/>
    </location>
</feature>
<feature type="transmembrane region" description="Helical" evidence="8">
    <location>
        <begin position="438"/>
        <end position="455"/>
    </location>
</feature>
<keyword evidence="6 8" id="KW-0472">Membrane</keyword>
<feature type="transmembrane region" description="Helical" evidence="8">
    <location>
        <begin position="399"/>
        <end position="418"/>
    </location>
</feature>
<feature type="domain" description="Proline-rich transmembrane protein 3/4" evidence="10">
    <location>
        <begin position="656"/>
        <end position="787"/>
    </location>
</feature>
<dbReference type="Ensembl" id="ENSBGRT00000042521.1">
    <property type="protein sequence ID" value="ENSBGRP00000036746.1"/>
    <property type="gene ID" value="ENSBGRG00000023047.1"/>
</dbReference>
<feature type="region of interest" description="Disordered" evidence="7">
    <location>
        <begin position="73"/>
        <end position="92"/>
    </location>
</feature>
<keyword evidence="4 9" id="KW-0732">Signal</keyword>